<reference evidence="3 4" key="1">
    <citation type="journal article" date="2016" name="Genome Announc.">
        <title>Draft Genome Sequence of Planomonospora sphaerica JCM9374, a Rare Actinomycete.</title>
        <authorList>
            <person name="Dohra H."/>
            <person name="Suzuki T."/>
            <person name="Inoue Y."/>
            <person name="Kodani S."/>
        </authorList>
    </citation>
    <scope>NUCLEOTIDE SEQUENCE [LARGE SCALE GENOMIC DNA]</scope>
    <source>
        <strain evidence="3 4">JCM 9374</strain>
    </source>
</reference>
<organism evidence="3 4">
    <name type="scientific">Planomonospora sphaerica</name>
    <dbReference type="NCBI Taxonomy" id="161355"/>
    <lineage>
        <taxon>Bacteria</taxon>
        <taxon>Bacillati</taxon>
        <taxon>Actinomycetota</taxon>
        <taxon>Actinomycetes</taxon>
        <taxon>Streptosporangiales</taxon>
        <taxon>Streptosporangiaceae</taxon>
        <taxon>Planomonospora</taxon>
    </lineage>
</organism>
<proteinExistence type="predicted"/>
<keyword evidence="4" id="KW-1185">Reference proteome</keyword>
<feature type="signal peptide" evidence="2">
    <location>
        <begin position="1"/>
        <end position="33"/>
    </location>
</feature>
<feature type="compositionally biased region" description="Low complexity" evidence="1">
    <location>
        <begin position="117"/>
        <end position="131"/>
    </location>
</feature>
<dbReference type="OrthoDB" id="3541500at2"/>
<dbReference type="AlphaFoldDB" id="A0A171DLI2"/>
<gene>
    <name evidence="3" type="ORF">PS9374_05426</name>
</gene>
<dbReference type="RefSeq" id="WP_068901394.1">
    <property type="nucleotide sequence ID" value="NZ_BDCX01000014.1"/>
</dbReference>
<evidence type="ECO:0000313" key="4">
    <source>
        <dbReference type="Proteomes" id="UP000077701"/>
    </source>
</evidence>
<accession>A0A171DLI2</accession>
<comment type="caution">
    <text evidence="3">The sequence shown here is derived from an EMBL/GenBank/DDBJ whole genome shotgun (WGS) entry which is preliminary data.</text>
</comment>
<keyword evidence="2" id="KW-0732">Signal</keyword>
<dbReference type="Proteomes" id="UP000077701">
    <property type="component" value="Unassembled WGS sequence"/>
</dbReference>
<protein>
    <submittedName>
        <fullName evidence="3">Uncharacterized protein</fullName>
    </submittedName>
</protein>
<dbReference type="EMBL" id="BDCX01000014">
    <property type="protein sequence ID" value="GAT69749.1"/>
    <property type="molecule type" value="Genomic_DNA"/>
</dbReference>
<evidence type="ECO:0000256" key="2">
    <source>
        <dbReference type="SAM" id="SignalP"/>
    </source>
</evidence>
<feature type="region of interest" description="Disordered" evidence="1">
    <location>
        <begin position="109"/>
        <end position="131"/>
    </location>
</feature>
<sequence length="131" mass="14015">MLSKRIASAFAAAAVTGSGLVALTAVTAAPAHAQEACLYQVRNVAADSYLKVRKKPGKTPKSWNKRHKTIDVLYPGQVTTGNCKRSRENWRKVFGDSGVEGHVHKAYVKKGPRITTEETTNGTTNGTTSGS</sequence>
<reference evidence="4" key="2">
    <citation type="submission" date="2016-04" db="EMBL/GenBank/DDBJ databases">
        <title>Planomonospora sphaerica JCM9374 whole genome shotgun sequence.</title>
        <authorList>
            <person name="Suzuki T."/>
            <person name="Dohra H."/>
            <person name="Kodani S."/>
        </authorList>
    </citation>
    <scope>NUCLEOTIDE SEQUENCE [LARGE SCALE GENOMIC DNA]</scope>
    <source>
        <strain evidence="4">JCM 9374</strain>
    </source>
</reference>
<evidence type="ECO:0000256" key="1">
    <source>
        <dbReference type="SAM" id="MobiDB-lite"/>
    </source>
</evidence>
<name>A0A171DLI2_9ACTN</name>
<evidence type="ECO:0000313" key="3">
    <source>
        <dbReference type="EMBL" id="GAT69749.1"/>
    </source>
</evidence>
<feature type="chain" id="PRO_5007905828" evidence="2">
    <location>
        <begin position="34"/>
        <end position="131"/>
    </location>
</feature>